<keyword evidence="1" id="KW-0812">Transmembrane</keyword>
<gene>
    <name evidence="3" type="ORF">SAMN06265350_101565</name>
</gene>
<name>A0A521B036_9SPHI</name>
<dbReference type="AlphaFoldDB" id="A0A521B036"/>
<keyword evidence="1" id="KW-1133">Transmembrane helix</keyword>
<accession>A0A521B036</accession>
<feature type="transmembrane region" description="Helical" evidence="1">
    <location>
        <begin position="15"/>
        <end position="37"/>
    </location>
</feature>
<organism evidence="3 4">
    <name type="scientific">Solitalea koreensis</name>
    <dbReference type="NCBI Taxonomy" id="543615"/>
    <lineage>
        <taxon>Bacteria</taxon>
        <taxon>Pseudomonadati</taxon>
        <taxon>Bacteroidota</taxon>
        <taxon>Sphingobacteriia</taxon>
        <taxon>Sphingobacteriales</taxon>
        <taxon>Sphingobacteriaceae</taxon>
        <taxon>Solitalea</taxon>
    </lineage>
</organism>
<feature type="transmembrane region" description="Helical" evidence="1">
    <location>
        <begin position="162"/>
        <end position="183"/>
    </location>
</feature>
<feature type="domain" description="DUF6249" evidence="2">
    <location>
        <begin position="105"/>
        <end position="185"/>
    </location>
</feature>
<evidence type="ECO:0000313" key="4">
    <source>
        <dbReference type="Proteomes" id="UP000315971"/>
    </source>
</evidence>
<dbReference type="Proteomes" id="UP000315971">
    <property type="component" value="Unassembled WGS sequence"/>
</dbReference>
<protein>
    <recommendedName>
        <fullName evidence="2">DUF6249 domain-containing protein</fullName>
    </recommendedName>
</protein>
<reference evidence="3 4" key="1">
    <citation type="submission" date="2017-05" db="EMBL/GenBank/DDBJ databases">
        <authorList>
            <person name="Varghese N."/>
            <person name="Submissions S."/>
        </authorList>
    </citation>
    <scope>NUCLEOTIDE SEQUENCE [LARGE SCALE GENOMIC DNA]</scope>
    <source>
        <strain evidence="3 4">DSM 21342</strain>
    </source>
</reference>
<dbReference type="InterPro" id="IPR046216">
    <property type="entry name" value="DUF6249"/>
</dbReference>
<evidence type="ECO:0000313" key="3">
    <source>
        <dbReference type="EMBL" id="SMO40381.1"/>
    </source>
</evidence>
<dbReference type="EMBL" id="FXSZ01000001">
    <property type="protein sequence ID" value="SMO40381.1"/>
    <property type="molecule type" value="Genomic_DNA"/>
</dbReference>
<keyword evidence="4" id="KW-1185">Reference proteome</keyword>
<proteinExistence type="predicted"/>
<evidence type="ECO:0000256" key="1">
    <source>
        <dbReference type="SAM" id="Phobius"/>
    </source>
</evidence>
<evidence type="ECO:0000259" key="2">
    <source>
        <dbReference type="Pfam" id="PF19762"/>
    </source>
</evidence>
<dbReference type="Pfam" id="PF19762">
    <property type="entry name" value="DUF6249"/>
    <property type="match status" value="1"/>
</dbReference>
<feature type="transmembrane region" description="Helical" evidence="1">
    <location>
        <begin position="128"/>
        <end position="150"/>
    </location>
</feature>
<keyword evidence="1" id="KW-0472">Membrane</keyword>
<sequence>MLLTIETWYKSTEGIIQLIGIAIAFLALYIPFINYVIGLRKKNEDNRFAIYHKLIEEFAGADKAPKLDRQIAIVFELGRFPEYYPVSRRILVDWKALYLNKSNRDHKRLEKEIDLTISNMDSYKSSRALKWGLLIIGVGIGLLSALILTQRTFVGIDEVSQLAIWFAMILICGGIGLIVFYWIEKPEKNAKGQVIQ</sequence>